<accession>A0A1I2MVH9</accession>
<organism evidence="1 2">
    <name type="scientific">Neptunomonas qingdaonensis</name>
    <dbReference type="NCBI Taxonomy" id="1045558"/>
    <lineage>
        <taxon>Bacteria</taxon>
        <taxon>Pseudomonadati</taxon>
        <taxon>Pseudomonadota</taxon>
        <taxon>Gammaproteobacteria</taxon>
        <taxon>Oceanospirillales</taxon>
        <taxon>Oceanospirillaceae</taxon>
        <taxon>Neptunomonas</taxon>
    </lineage>
</organism>
<reference evidence="2" key="1">
    <citation type="submission" date="2016-10" db="EMBL/GenBank/DDBJ databases">
        <authorList>
            <person name="Varghese N."/>
            <person name="Submissions S."/>
        </authorList>
    </citation>
    <scope>NUCLEOTIDE SEQUENCE [LARGE SCALE GENOMIC DNA]</scope>
    <source>
        <strain evidence="2">CGMCC 1.10971</strain>
    </source>
</reference>
<evidence type="ECO:0000313" key="1">
    <source>
        <dbReference type="EMBL" id="SFF94659.1"/>
    </source>
</evidence>
<keyword evidence="2" id="KW-1185">Reference proteome</keyword>
<name>A0A1I2MVH9_9GAMM</name>
<proteinExistence type="predicted"/>
<evidence type="ECO:0000313" key="2">
    <source>
        <dbReference type="Proteomes" id="UP000198623"/>
    </source>
</evidence>
<gene>
    <name evidence="1" type="ORF">SAMN05216175_10276</name>
</gene>
<sequence>MQKQPLRRLSIGDCRTEIMCLSSPLPLITLENSVSNLKLIFILMIHTHPEGVTRTKTSTACSVNIYSKRIHYRGISDEQVKQLQTRLNIRHRKCLGCSCHRRFCINPVRPHRRVLRLCFEFTHHYSLFKFASSVQTCIILLTLLSRWRQGKANSTP</sequence>
<dbReference type="AlphaFoldDB" id="A0A1I2MVH9"/>
<protein>
    <submittedName>
        <fullName evidence="1">Uncharacterized protein</fullName>
    </submittedName>
</protein>
<dbReference type="EMBL" id="FOOU01000002">
    <property type="protein sequence ID" value="SFF94659.1"/>
    <property type="molecule type" value="Genomic_DNA"/>
</dbReference>
<dbReference type="Proteomes" id="UP000198623">
    <property type="component" value="Unassembled WGS sequence"/>
</dbReference>